<dbReference type="EMBL" id="VRYY01000111">
    <property type="protein sequence ID" value="MBG3876442.1"/>
    <property type="molecule type" value="Genomic_DNA"/>
</dbReference>
<feature type="transmembrane region" description="Helical" evidence="1">
    <location>
        <begin position="97"/>
        <end position="115"/>
    </location>
</feature>
<feature type="transmembrane region" description="Helical" evidence="1">
    <location>
        <begin position="151"/>
        <end position="178"/>
    </location>
</feature>
<evidence type="ECO:0008006" key="4">
    <source>
        <dbReference type="Google" id="ProtNLM"/>
    </source>
</evidence>
<keyword evidence="1" id="KW-0472">Membrane</keyword>
<dbReference type="Proteomes" id="UP001194469">
    <property type="component" value="Unassembled WGS sequence"/>
</dbReference>
<accession>A0ABS0J1Y1</accession>
<reference evidence="2 3" key="1">
    <citation type="submission" date="2019-08" db="EMBL/GenBank/DDBJ databases">
        <authorList>
            <person name="Luo N."/>
        </authorList>
    </citation>
    <scope>NUCLEOTIDE SEQUENCE [LARGE SCALE GENOMIC DNA]</scope>
    <source>
        <strain evidence="2 3">NCIMB 9442</strain>
    </source>
</reference>
<feature type="transmembrane region" description="Helical" evidence="1">
    <location>
        <begin position="73"/>
        <end position="91"/>
    </location>
</feature>
<evidence type="ECO:0000313" key="3">
    <source>
        <dbReference type="Proteomes" id="UP001194469"/>
    </source>
</evidence>
<feature type="transmembrane region" description="Helical" evidence="1">
    <location>
        <begin position="329"/>
        <end position="348"/>
    </location>
</feature>
<sequence length="515" mass="55859">MRFFRAALVSLAAILLSVPLLGRSVRSDEAMLLANFPLGGMADTLHPLPYYDQASPALYSLFLNLLSSLDFAAMRGLEQFLLVLGMILLLAGRDGRWRAFALAALCLFMSPRPVLMLSEFKHYAFEALGAVAAVTWFARKGRDETFTFRDVLYHVGVTSLGVSTLVISCVSIGVFMAGRRLRAARIGRREMVAAASFALFAALYYLHVKHITTIQIGNNALVYADGGAFKNAVSLLRAWRSAIGAPGLVLTGISVAVLWMARRIVPAGRVAALCGATAVAFFGASMAGMYPADASRHVTWVAGLAWSLVFFAICIAEREDARMRTVARLTMAGLVCVSLANVVTFHLGSKQLEITENNRAIAWLENLPPSDVGLWSGGQPVLECYLRKRPGLARHTYFGRINSRSADVRAAIETAGNSASPVDFAALKDHSGAWGMMTAFKNAEDYQQPAEVLVAEAPRNRPFHIFASHYDLGATRGFTRARVNGLHDALAAHGCDYEAVAQFDSVVLYTAQCPQ</sequence>
<evidence type="ECO:0000313" key="2">
    <source>
        <dbReference type="EMBL" id="MBG3876442.1"/>
    </source>
</evidence>
<keyword evidence="1" id="KW-1133">Transmembrane helix</keyword>
<feature type="transmembrane region" description="Helical" evidence="1">
    <location>
        <begin position="270"/>
        <end position="292"/>
    </location>
</feature>
<protein>
    <recommendedName>
        <fullName evidence="4">Glycosyltransferase RgtA/B/C/D-like domain-containing protein</fullName>
    </recommendedName>
</protein>
<feature type="transmembrane region" description="Helical" evidence="1">
    <location>
        <begin position="190"/>
        <end position="207"/>
    </location>
</feature>
<organism evidence="2 3">
    <name type="scientific">Nitratidesulfovibrio oxamicus</name>
    <dbReference type="NCBI Taxonomy" id="32016"/>
    <lineage>
        <taxon>Bacteria</taxon>
        <taxon>Pseudomonadati</taxon>
        <taxon>Thermodesulfobacteriota</taxon>
        <taxon>Desulfovibrionia</taxon>
        <taxon>Desulfovibrionales</taxon>
        <taxon>Desulfovibrionaceae</taxon>
        <taxon>Nitratidesulfovibrio</taxon>
    </lineage>
</organism>
<feature type="transmembrane region" description="Helical" evidence="1">
    <location>
        <begin position="238"/>
        <end position="258"/>
    </location>
</feature>
<keyword evidence="3" id="KW-1185">Reference proteome</keyword>
<keyword evidence="1" id="KW-0812">Transmembrane</keyword>
<name>A0ABS0J1Y1_9BACT</name>
<evidence type="ECO:0000256" key="1">
    <source>
        <dbReference type="SAM" id="Phobius"/>
    </source>
</evidence>
<feature type="transmembrane region" description="Helical" evidence="1">
    <location>
        <begin position="298"/>
        <end position="317"/>
    </location>
</feature>
<gene>
    <name evidence="2" type="ORF">FVW20_05210</name>
</gene>
<comment type="caution">
    <text evidence="2">The sequence shown here is derived from an EMBL/GenBank/DDBJ whole genome shotgun (WGS) entry which is preliminary data.</text>
</comment>
<proteinExistence type="predicted"/>